<dbReference type="OrthoDB" id="2734147at2"/>
<evidence type="ECO:0000313" key="2">
    <source>
        <dbReference type="EMBL" id="PYI54623.1"/>
    </source>
</evidence>
<organism evidence="2 3">
    <name type="scientific">Paenibacillus flagellatus</name>
    <dbReference type="NCBI Taxonomy" id="2211139"/>
    <lineage>
        <taxon>Bacteria</taxon>
        <taxon>Bacillati</taxon>
        <taxon>Bacillota</taxon>
        <taxon>Bacilli</taxon>
        <taxon>Bacillales</taxon>
        <taxon>Paenibacillaceae</taxon>
        <taxon>Paenibacillus</taxon>
    </lineage>
</organism>
<protein>
    <submittedName>
        <fullName evidence="2">AraC family transcriptional regulator</fullName>
    </submittedName>
</protein>
<sequence length="155" mass="17692">MRVVELDELKLVGFRVRCEGDQYAAEIPKAAVRLKARLAEIEHAVEPKWMVGAFKPVEDGEEDDGYWLGVRVEQFGEVPAGMTTITVPPQRYALKWHYGPNTEVGKTYERLHRLIREAGLEREPDAWNVEIGKRWGEPMEAGGTVELELYETIKP</sequence>
<comment type="caution">
    <text evidence="2">The sequence shown here is derived from an EMBL/GenBank/DDBJ whole genome shotgun (WGS) entry which is preliminary data.</text>
</comment>
<feature type="domain" description="AraC effector-binding" evidence="1">
    <location>
        <begin position="1"/>
        <end position="154"/>
    </location>
</feature>
<dbReference type="SUPFAM" id="SSF55136">
    <property type="entry name" value="Probable bacterial effector-binding domain"/>
    <property type="match status" value="1"/>
</dbReference>
<dbReference type="Gene3D" id="3.20.80.10">
    <property type="entry name" value="Regulatory factor, effector binding domain"/>
    <property type="match status" value="1"/>
</dbReference>
<dbReference type="Proteomes" id="UP000247476">
    <property type="component" value="Unassembled WGS sequence"/>
</dbReference>
<name>A0A2V5K9M6_9BACL</name>
<dbReference type="InterPro" id="IPR029441">
    <property type="entry name" value="Cass2"/>
</dbReference>
<dbReference type="Pfam" id="PF14526">
    <property type="entry name" value="Cass2"/>
    <property type="match status" value="1"/>
</dbReference>
<evidence type="ECO:0000313" key="3">
    <source>
        <dbReference type="Proteomes" id="UP000247476"/>
    </source>
</evidence>
<dbReference type="SMART" id="SM00871">
    <property type="entry name" value="AraC_E_bind"/>
    <property type="match status" value="1"/>
</dbReference>
<gene>
    <name evidence="2" type="ORF">DLM86_12080</name>
</gene>
<proteinExistence type="predicted"/>
<dbReference type="InterPro" id="IPR011256">
    <property type="entry name" value="Reg_factor_effector_dom_sf"/>
</dbReference>
<dbReference type="EMBL" id="QJVJ01000005">
    <property type="protein sequence ID" value="PYI54623.1"/>
    <property type="molecule type" value="Genomic_DNA"/>
</dbReference>
<dbReference type="InterPro" id="IPR010499">
    <property type="entry name" value="AraC_E-bd"/>
</dbReference>
<keyword evidence="3" id="KW-1185">Reference proteome</keyword>
<accession>A0A2V5K9M6</accession>
<reference evidence="2 3" key="1">
    <citation type="submission" date="2018-05" db="EMBL/GenBank/DDBJ databases">
        <title>Paenibacillus flagellatus sp. nov., isolated from selenium mineral soil.</title>
        <authorList>
            <person name="Dai X."/>
        </authorList>
    </citation>
    <scope>NUCLEOTIDE SEQUENCE [LARGE SCALE GENOMIC DNA]</scope>
    <source>
        <strain evidence="2 3">DXL2</strain>
    </source>
</reference>
<dbReference type="AlphaFoldDB" id="A0A2V5K9M6"/>
<evidence type="ECO:0000259" key="1">
    <source>
        <dbReference type="SMART" id="SM00871"/>
    </source>
</evidence>